<feature type="transmembrane region" description="Helical" evidence="7">
    <location>
        <begin position="603"/>
        <end position="627"/>
    </location>
</feature>
<comment type="subcellular location">
    <subcellularLocation>
        <location evidence="1">Cell membrane</location>
        <topology evidence="1">Multi-pass membrane protein</topology>
    </subcellularLocation>
</comment>
<keyword evidence="3 7" id="KW-0812">Transmembrane</keyword>
<dbReference type="Proteomes" id="UP000183995">
    <property type="component" value="Unassembled WGS sequence"/>
</dbReference>
<sequence>MVKKASVKDIVREIRKTASRFVSIILMLVLSVAFFTGLRATQPDMRLTADAYMDAHGMYDLRVRSTLGLSDDDIAALGKTDGVALAAGLKQFDAVAASEKQDIVVSVETLSEAGINSPEVLSGRLPSSPDECAVEDRFLAQTGLRVGDSFAVKEVQSGFDGALRDTTFKIVGLVRSPLYISKVQRGSSTLGSGSVAAYIVIPAGAVTLDYYTQADILVSGAADETAYTDEYSDTVKTVSDRIDALGQTQAQKRYDEVYNKANGDLRSAGAELDEKKAELEDARQRLNDARAQLADGQAAYAGEKARADSALQKARGTLDASAGEIAKNKADLDAAQKQLDAQKAAGEAQINAAQNDLSSKQAALNDAYAAYNAARAAYEEQLAQFNALPDSIKQTMPDTARQLEEAGARLAAQKQQLDAQQAALTAGLQALDSQSATLNEQTSAAQRQLDTGKASLLTAQRQLDDGRRQYESQKAEADKRLAGAAAQLKDAEAQLADSEAQVEDGADKLAQGEKDIQDAAAKIADIPQGKWYVQDRSGNAGYQSFGEDADRIGALGGVFPVIFFAVAALVCLTTMTRMVDEKRVEIGTYKALGHSRLTTAGKFVYYSLSATVIGVAGGLAAGLLGLPQFIFKAYSILYDLPPLLTPVQAGVCVTAGAAALICTVGATTAACLSALRETPASLLRPKAPEPGKRVLLEYITNLWKKMSFFAKVSARNIFRYKKRLVMTLLGIAGCTALIVTGFGLRDSITDIADIQFGRIFHYNLLAYLPDGAGEDAASVVLKDSAGVTDYLFEQSTAADFTAGSGTVDGQVIVPDDPDRLGDFVRLAHRADGRAVALTDDGAVITEKMAELLNLHPGDTFTVEADGKYNVKVADIVENYVYHYVYMTPGYYKEVFGRDEKANQAFIRLKEDTDSAADQVSSEILKDGGVAYVSHFTSVAKTFRDSMNSVNAVVVIILVSAALLAFVVLYNLTNINITERTRELATIKVLGFYDREVSWYIVRENMILTVIGAALGLVGGKFLHAWLVRTVELSFVMFGRTPKPSSYILAALLTFLFAVAVNFIGQRHIKRINMVESLKTNE</sequence>
<dbReference type="EMBL" id="FQXV01000014">
    <property type="protein sequence ID" value="SHI19785.1"/>
    <property type="molecule type" value="Genomic_DNA"/>
</dbReference>
<dbReference type="Pfam" id="PF02687">
    <property type="entry name" value="FtsX"/>
    <property type="match status" value="2"/>
</dbReference>
<feature type="domain" description="ABC3 transporter permease C-terminal" evidence="8">
    <location>
        <begin position="955"/>
        <end position="1072"/>
    </location>
</feature>
<dbReference type="PANTHER" id="PTHR30287">
    <property type="entry name" value="MEMBRANE COMPONENT OF PREDICTED ABC SUPERFAMILY METABOLITE UPTAKE TRANSPORTER"/>
    <property type="match status" value="1"/>
</dbReference>
<evidence type="ECO:0000256" key="4">
    <source>
        <dbReference type="ARBA" id="ARBA00022989"/>
    </source>
</evidence>
<keyword evidence="6" id="KW-0175">Coiled coil</keyword>
<keyword evidence="4 7" id="KW-1133">Transmembrane helix</keyword>
<evidence type="ECO:0000256" key="1">
    <source>
        <dbReference type="ARBA" id="ARBA00004651"/>
    </source>
</evidence>
<protein>
    <submittedName>
        <fullName evidence="9">Putative ABC transport system permease protein</fullName>
    </submittedName>
</protein>
<evidence type="ECO:0000313" key="9">
    <source>
        <dbReference type="EMBL" id="SHI19785.1"/>
    </source>
</evidence>
<feature type="transmembrane region" description="Helical" evidence="7">
    <location>
        <begin position="724"/>
        <end position="744"/>
    </location>
</feature>
<evidence type="ECO:0000259" key="8">
    <source>
        <dbReference type="Pfam" id="PF02687"/>
    </source>
</evidence>
<organism evidence="9 10">
    <name type="scientific">Sporobacter termitidis DSM 10068</name>
    <dbReference type="NCBI Taxonomy" id="1123282"/>
    <lineage>
        <taxon>Bacteria</taxon>
        <taxon>Bacillati</taxon>
        <taxon>Bacillota</taxon>
        <taxon>Clostridia</taxon>
        <taxon>Eubacteriales</taxon>
        <taxon>Oscillospiraceae</taxon>
        <taxon>Sporobacter</taxon>
    </lineage>
</organism>
<keyword evidence="2" id="KW-1003">Cell membrane</keyword>
<feature type="transmembrane region" description="Helical" evidence="7">
    <location>
        <begin position="1004"/>
        <end position="1026"/>
    </location>
</feature>
<feature type="coiled-coil region" evidence="6">
    <location>
        <begin position="456"/>
        <end position="508"/>
    </location>
</feature>
<evidence type="ECO:0000256" key="3">
    <source>
        <dbReference type="ARBA" id="ARBA00022692"/>
    </source>
</evidence>
<evidence type="ECO:0000313" key="10">
    <source>
        <dbReference type="Proteomes" id="UP000183995"/>
    </source>
</evidence>
<dbReference type="InterPro" id="IPR003838">
    <property type="entry name" value="ABC3_permease_C"/>
</dbReference>
<dbReference type="STRING" id="1123282.SAMN02745823_03277"/>
<dbReference type="GO" id="GO:0005886">
    <property type="term" value="C:plasma membrane"/>
    <property type="evidence" value="ECO:0007669"/>
    <property type="project" value="UniProtKB-SubCell"/>
</dbReference>
<dbReference type="RefSeq" id="WP_073081328.1">
    <property type="nucleotide sequence ID" value="NZ_FQXV01000014.1"/>
</dbReference>
<feature type="transmembrane region" description="Helical" evidence="7">
    <location>
        <begin position="1046"/>
        <end position="1064"/>
    </location>
</feature>
<feature type="transmembrane region" description="Helical" evidence="7">
    <location>
        <begin position="951"/>
        <end position="971"/>
    </location>
</feature>
<feature type="transmembrane region" description="Helical" evidence="7">
    <location>
        <begin position="21"/>
        <end position="38"/>
    </location>
</feature>
<proteinExistence type="predicted"/>
<reference evidence="9 10" key="1">
    <citation type="submission" date="2016-11" db="EMBL/GenBank/DDBJ databases">
        <authorList>
            <person name="Jaros S."/>
            <person name="Januszkiewicz K."/>
            <person name="Wedrychowicz H."/>
        </authorList>
    </citation>
    <scope>NUCLEOTIDE SEQUENCE [LARGE SCALE GENOMIC DNA]</scope>
    <source>
        <strain evidence="9 10">DSM 10068</strain>
    </source>
</reference>
<dbReference type="AlphaFoldDB" id="A0A1M5Z671"/>
<evidence type="ECO:0000256" key="5">
    <source>
        <dbReference type="ARBA" id="ARBA00023136"/>
    </source>
</evidence>
<feature type="transmembrane region" description="Helical" evidence="7">
    <location>
        <begin position="647"/>
        <end position="675"/>
    </location>
</feature>
<keyword evidence="10" id="KW-1185">Reference proteome</keyword>
<evidence type="ECO:0000256" key="7">
    <source>
        <dbReference type="SAM" id="Phobius"/>
    </source>
</evidence>
<dbReference type="Gene3D" id="1.10.287.620">
    <property type="entry name" value="Helix Hairpins"/>
    <property type="match status" value="1"/>
</dbReference>
<evidence type="ECO:0000256" key="2">
    <source>
        <dbReference type="ARBA" id="ARBA00022475"/>
    </source>
</evidence>
<feature type="coiled-coil region" evidence="6">
    <location>
        <begin position="325"/>
        <end position="423"/>
    </location>
</feature>
<evidence type="ECO:0000256" key="6">
    <source>
        <dbReference type="SAM" id="Coils"/>
    </source>
</evidence>
<accession>A0A1M5Z671</accession>
<feature type="coiled-coil region" evidence="6">
    <location>
        <begin position="258"/>
        <end position="299"/>
    </location>
</feature>
<gene>
    <name evidence="9" type="ORF">SAMN02745823_03277</name>
</gene>
<feature type="transmembrane region" description="Helical" evidence="7">
    <location>
        <begin position="552"/>
        <end position="573"/>
    </location>
</feature>
<keyword evidence="5 7" id="KW-0472">Membrane</keyword>
<feature type="domain" description="ABC3 transporter permease C-terminal" evidence="8">
    <location>
        <begin position="558"/>
        <end position="678"/>
    </location>
</feature>
<name>A0A1M5Z671_9FIRM</name>
<dbReference type="PANTHER" id="PTHR30287:SF1">
    <property type="entry name" value="INNER MEMBRANE PROTEIN"/>
    <property type="match status" value="1"/>
</dbReference>
<dbReference type="InterPro" id="IPR038766">
    <property type="entry name" value="Membrane_comp_ABC_pdt"/>
</dbReference>